<dbReference type="SUPFAM" id="SSF52540">
    <property type="entry name" value="P-loop containing nucleoside triphosphate hydrolases"/>
    <property type="match status" value="1"/>
</dbReference>
<dbReference type="Gene3D" id="1.25.40.10">
    <property type="entry name" value="Tetratricopeptide repeat domain"/>
    <property type="match status" value="1"/>
</dbReference>
<dbReference type="PANTHER" id="PTHR47691:SF3">
    <property type="entry name" value="HTH-TYPE TRANSCRIPTIONAL REGULATOR RV0890C-RELATED"/>
    <property type="match status" value="1"/>
</dbReference>
<dbReference type="SUPFAM" id="SSF48452">
    <property type="entry name" value="TPR-like"/>
    <property type="match status" value="1"/>
</dbReference>
<dbReference type="GO" id="GO:0043531">
    <property type="term" value="F:ADP binding"/>
    <property type="evidence" value="ECO:0007669"/>
    <property type="project" value="InterPro"/>
</dbReference>
<gene>
    <name evidence="1" type="ORF">GCM10017566_31170</name>
</gene>
<reference evidence="1" key="2">
    <citation type="submission" date="2020-09" db="EMBL/GenBank/DDBJ databases">
        <authorList>
            <person name="Sun Q."/>
            <person name="Zhou Y."/>
        </authorList>
    </citation>
    <scope>NUCLEOTIDE SEQUENCE</scope>
    <source>
        <strain evidence="1">CGMCC 4.7679</strain>
    </source>
</reference>
<dbReference type="AlphaFoldDB" id="A0A8H9ISQ3"/>
<organism evidence="1 2">
    <name type="scientific">Amycolatopsis bartoniae</name>
    <dbReference type="NCBI Taxonomy" id="941986"/>
    <lineage>
        <taxon>Bacteria</taxon>
        <taxon>Bacillati</taxon>
        <taxon>Actinomycetota</taxon>
        <taxon>Actinomycetes</taxon>
        <taxon>Pseudonocardiales</taxon>
        <taxon>Pseudonocardiaceae</taxon>
        <taxon>Amycolatopsis</taxon>
    </lineage>
</organism>
<proteinExistence type="predicted"/>
<evidence type="ECO:0000313" key="2">
    <source>
        <dbReference type="Proteomes" id="UP000658656"/>
    </source>
</evidence>
<dbReference type="InterPro" id="IPR011990">
    <property type="entry name" value="TPR-like_helical_dom_sf"/>
</dbReference>
<evidence type="ECO:0000313" key="1">
    <source>
        <dbReference type="EMBL" id="GHF55877.1"/>
    </source>
</evidence>
<dbReference type="RefSeq" id="WP_373308619.1">
    <property type="nucleotide sequence ID" value="NZ_BNAV01000004.1"/>
</dbReference>
<dbReference type="PRINTS" id="PR00364">
    <property type="entry name" value="DISEASERSIST"/>
</dbReference>
<dbReference type="Proteomes" id="UP000658656">
    <property type="component" value="Unassembled WGS sequence"/>
</dbReference>
<dbReference type="InterPro" id="IPR019734">
    <property type="entry name" value="TPR_rpt"/>
</dbReference>
<dbReference type="EMBL" id="BNAV01000004">
    <property type="protein sequence ID" value="GHF55877.1"/>
    <property type="molecule type" value="Genomic_DNA"/>
</dbReference>
<dbReference type="Gene3D" id="3.40.50.300">
    <property type="entry name" value="P-loop containing nucleotide triphosphate hydrolases"/>
    <property type="match status" value="1"/>
</dbReference>
<sequence>MSNWLVTLWQRLRHVDLGERASLPEIHVPWPLDVPVHRGPVVGLERFVAQLDRLLEPSFETRLCAVVGGSGMGKTTLIAHWAAVAERPFTGRFLYLDLNATSSKEPIEGLLTEILRKAGVPPALIEAAGPAGLEKLFRNESRGRHWVLIVENAKTVEHVLKLLPGAGSVLVVTSRVPLPGLADLCSDVIELEPLVFADAKRLLAEVAGGSRVCERAEETEALVRQCAGRPLALLLVGSLLKADAGLLLHDLTGALAGRGKGSPNGVDEALGPVIDLCYGRLDANARQVFRSLGAWRLPPLPPGAVAALADLHPDAVQGAIDALRELQLIRTDRFGRVDLHHLLRSYAATLGQDREGARNRLLRWYEASAEAGGNALAADWAGEVEADKEGIHPLTFSADRPDRVLNWFEQELPTAVALLRDFGRDEPGSWRLALFFTPFLYLRKPQAECLELAQLGLGIARSARDELGEGRCLHMFAWVEHEVQQDEQAAHDLEEARLLQVKNKDYRGLAWTDFGYGQSLAEEGRFADSERAFRRALDHFRATGLPFGVAIVQATRAITLDKAGRHDAALRAGQEASYIGDELENIPLRGLVRHQLGHLRYRNRDYRGAVDEFDSALPFRRRSGERWGVAETRYRQGQAFAALGDHRNAAAALTESLEIFEDLHDHRRAGWVRMALAWLELAPRPPGDL</sequence>
<name>A0A8H9ISQ3_9PSEU</name>
<reference evidence="1" key="1">
    <citation type="journal article" date="2014" name="Int. J. Syst. Evol. Microbiol.">
        <title>Complete genome sequence of Corynebacterium casei LMG S-19264T (=DSM 44701T), isolated from a smear-ripened cheese.</title>
        <authorList>
            <consortium name="US DOE Joint Genome Institute (JGI-PGF)"/>
            <person name="Walter F."/>
            <person name="Albersmeier A."/>
            <person name="Kalinowski J."/>
            <person name="Ruckert C."/>
        </authorList>
    </citation>
    <scope>NUCLEOTIDE SEQUENCE</scope>
    <source>
        <strain evidence="1">CGMCC 4.7679</strain>
    </source>
</reference>
<evidence type="ECO:0008006" key="3">
    <source>
        <dbReference type="Google" id="ProtNLM"/>
    </source>
</evidence>
<dbReference type="InterPro" id="IPR027417">
    <property type="entry name" value="P-loop_NTPase"/>
</dbReference>
<comment type="caution">
    <text evidence="1">The sequence shown here is derived from an EMBL/GenBank/DDBJ whole genome shotgun (WGS) entry which is preliminary data.</text>
</comment>
<dbReference type="PANTHER" id="PTHR47691">
    <property type="entry name" value="REGULATOR-RELATED"/>
    <property type="match status" value="1"/>
</dbReference>
<accession>A0A8H9ISQ3</accession>
<dbReference type="SMART" id="SM00028">
    <property type="entry name" value="TPR"/>
    <property type="match status" value="4"/>
</dbReference>
<protein>
    <recommendedName>
        <fullName evidence="3">Tetratricopeptide repeat protein</fullName>
    </recommendedName>
</protein>
<keyword evidence="2" id="KW-1185">Reference proteome</keyword>